<feature type="compositionally biased region" description="Basic and acidic residues" evidence="1">
    <location>
        <begin position="12"/>
        <end position="30"/>
    </location>
</feature>
<dbReference type="KEGG" id="bur:Bcep18194_C7437"/>
<dbReference type="HOGENOM" id="CLU_1599611_0_0_4"/>
<organism evidence="2 3">
    <name type="scientific">Burkholderia lata (strain ATCC 17760 / DSM 23089 / LMG 22485 / NCIMB 9086 / R18194 / 383)</name>
    <dbReference type="NCBI Taxonomy" id="482957"/>
    <lineage>
        <taxon>Bacteria</taxon>
        <taxon>Pseudomonadati</taxon>
        <taxon>Pseudomonadota</taxon>
        <taxon>Betaproteobacteria</taxon>
        <taxon>Burkholderiales</taxon>
        <taxon>Burkholderiaceae</taxon>
        <taxon>Burkholderia</taxon>
        <taxon>Burkholderia cepacia complex</taxon>
    </lineage>
</organism>
<protein>
    <submittedName>
        <fullName evidence="2">Uncharacterized protein</fullName>
    </submittedName>
</protein>
<evidence type="ECO:0000313" key="2">
    <source>
        <dbReference type="EMBL" id="ABB06481.1"/>
    </source>
</evidence>
<dbReference type="PATRIC" id="fig|482957.22.peg.8033"/>
<reference evidence="2" key="1">
    <citation type="submission" date="2009-01" db="EMBL/GenBank/DDBJ databases">
        <title>Complete sequence of chromosome 3 of Burkholderia sp. 383.</title>
        <authorList>
            <consortium name="US DOE Joint Genome Institute"/>
            <person name="Copeland A."/>
            <person name="Lucas S."/>
            <person name="Lapidus A."/>
            <person name="Barry K."/>
            <person name="Detter J.C."/>
            <person name="Glavina T."/>
            <person name="Hammon N."/>
            <person name="Israni S."/>
            <person name="Pitluck S."/>
            <person name="Chain P."/>
            <person name="Malfatti S."/>
            <person name="Shin M."/>
            <person name="Vergez L."/>
            <person name="Schmutz J."/>
            <person name="Larimer F."/>
            <person name="Land M."/>
            <person name="Kyrpides N."/>
            <person name="Lykidis A."/>
            <person name="Richardson P."/>
        </authorList>
    </citation>
    <scope>NUCLEOTIDE SEQUENCE</scope>
    <source>
        <strain evidence="2">383</strain>
    </source>
</reference>
<evidence type="ECO:0000256" key="1">
    <source>
        <dbReference type="SAM" id="MobiDB-lite"/>
    </source>
</evidence>
<name>Q39M35_BURL3</name>
<feature type="region of interest" description="Disordered" evidence="1">
    <location>
        <begin position="1"/>
        <end position="51"/>
    </location>
</feature>
<dbReference type="EMBL" id="CP000150">
    <property type="protein sequence ID" value="ABB06481.1"/>
    <property type="molecule type" value="Genomic_DNA"/>
</dbReference>
<keyword evidence="3" id="KW-1185">Reference proteome</keyword>
<dbReference type="AlphaFoldDB" id="Q39M35"/>
<gene>
    <name evidence="2" type="ordered locus">Bcep18194_C7437</name>
</gene>
<evidence type="ECO:0000313" key="3">
    <source>
        <dbReference type="Proteomes" id="UP000002705"/>
    </source>
</evidence>
<sequence>MDEHLFTAGSRRSCEPSRLRRLGRKPEKHGASRAPCANMRPMRHESGRRHHGVLSPLRRAVAVTSSRRVAKPWRQSHVLWRTTAGQAPPPAAVRIPCRFFLVVPHAVVRGRCVHMASRQRTGIVISHPMTIASEAKDFIPTPAEATAHPPSLNANPLPENVSRKFV</sequence>
<feature type="region of interest" description="Disordered" evidence="1">
    <location>
        <begin position="142"/>
        <end position="166"/>
    </location>
</feature>
<proteinExistence type="predicted"/>
<dbReference type="Proteomes" id="UP000002705">
    <property type="component" value="Chromosome 3"/>
</dbReference>
<accession>Q39M35</accession>